<name>A0A239E2R3_9SPHN</name>
<feature type="domain" description="Thioesterase" evidence="1">
    <location>
        <begin position="38"/>
        <end position="113"/>
    </location>
</feature>
<keyword evidence="3" id="KW-1185">Reference proteome</keyword>
<dbReference type="SUPFAM" id="SSF54637">
    <property type="entry name" value="Thioesterase/thiol ester dehydrase-isomerase"/>
    <property type="match status" value="1"/>
</dbReference>
<dbReference type="Gene3D" id="3.10.129.10">
    <property type="entry name" value="Hotdog Thioesterase"/>
    <property type="match status" value="1"/>
</dbReference>
<dbReference type="GO" id="GO:0016790">
    <property type="term" value="F:thiolester hydrolase activity"/>
    <property type="evidence" value="ECO:0007669"/>
    <property type="project" value="UniProtKB-ARBA"/>
</dbReference>
<evidence type="ECO:0000313" key="2">
    <source>
        <dbReference type="EMBL" id="SNS39025.1"/>
    </source>
</evidence>
<dbReference type="OrthoDB" id="9813158at2"/>
<dbReference type="InterPro" id="IPR006683">
    <property type="entry name" value="Thioestr_dom"/>
</dbReference>
<proteinExistence type="predicted"/>
<evidence type="ECO:0000259" key="1">
    <source>
        <dbReference type="Pfam" id="PF03061"/>
    </source>
</evidence>
<dbReference type="Proteomes" id="UP000198281">
    <property type="component" value="Unassembled WGS sequence"/>
</dbReference>
<reference evidence="3" key="1">
    <citation type="submission" date="2017-06" db="EMBL/GenBank/DDBJ databases">
        <authorList>
            <person name="Varghese N."/>
            <person name="Submissions S."/>
        </authorList>
    </citation>
    <scope>NUCLEOTIDE SEQUENCE [LARGE SCALE GENOMIC DNA]</scope>
    <source>
        <strain evidence="3">LNB2</strain>
    </source>
</reference>
<dbReference type="InterPro" id="IPR029069">
    <property type="entry name" value="HotDog_dom_sf"/>
</dbReference>
<accession>A0A239E2R3</accession>
<evidence type="ECO:0000313" key="3">
    <source>
        <dbReference type="Proteomes" id="UP000198281"/>
    </source>
</evidence>
<dbReference type="EMBL" id="FZOS01000005">
    <property type="protein sequence ID" value="SNS39025.1"/>
    <property type="molecule type" value="Genomic_DNA"/>
</dbReference>
<dbReference type="CDD" id="cd03443">
    <property type="entry name" value="PaaI_thioesterase"/>
    <property type="match status" value="1"/>
</dbReference>
<dbReference type="RefSeq" id="WP_089218948.1">
    <property type="nucleotide sequence ID" value="NZ_FZOS01000005.1"/>
</dbReference>
<protein>
    <submittedName>
        <fullName evidence="2">Uncharacterized domain 1-containing protein</fullName>
    </submittedName>
</protein>
<dbReference type="Pfam" id="PF03061">
    <property type="entry name" value="4HBT"/>
    <property type="match status" value="1"/>
</dbReference>
<sequence length="127" mass="13759">MTIQLPPYADFLRLTLVGEGDDLRVAMPAGDHVLGRPGFLHGGAITGLMEIAGMVALHRALGEDRPKVKPVNVTIDFMRGGRLVETFAQGSVTRIGNRIANVAIEAWQDDPERPIAAARMIMSLNRS</sequence>
<organism evidence="2 3">
    <name type="scientific">Edaphosphingomonas laterariae</name>
    <dbReference type="NCBI Taxonomy" id="861865"/>
    <lineage>
        <taxon>Bacteria</taxon>
        <taxon>Pseudomonadati</taxon>
        <taxon>Pseudomonadota</taxon>
        <taxon>Alphaproteobacteria</taxon>
        <taxon>Sphingomonadales</taxon>
        <taxon>Rhizorhabdaceae</taxon>
        <taxon>Edaphosphingomonas</taxon>
    </lineage>
</organism>
<gene>
    <name evidence="2" type="ORF">SAMN06295912_105182</name>
</gene>
<dbReference type="AlphaFoldDB" id="A0A239E2R3"/>